<dbReference type="EC" id="2.7.13.3" evidence="2"/>
<dbReference type="InterPro" id="IPR003594">
    <property type="entry name" value="HATPase_dom"/>
</dbReference>
<evidence type="ECO:0000259" key="5">
    <source>
        <dbReference type="PROSITE" id="PS50109"/>
    </source>
</evidence>
<dbReference type="GO" id="GO:0030295">
    <property type="term" value="F:protein kinase activator activity"/>
    <property type="evidence" value="ECO:0007669"/>
    <property type="project" value="TreeGrafter"/>
</dbReference>
<dbReference type="InterPro" id="IPR005467">
    <property type="entry name" value="His_kinase_dom"/>
</dbReference>
<comment type="catalytic activity">
    <reaction evidence="1">
        <text>ATP + protein L-histidine = ADP + protein N-phospho-L-histidine.</text>
        <dbReference type="EC" id="2.7.13.3"/>
    </reaction>
</comment>
<dbReference type="Pfam" id="PF02518">
    <property type="entry name" value="HATPase_c"/>
    <property type="match status" value="1"/>
</dbReference>
<dbReference type="EMBL" id="FWXB01000008">
    <property type="protein sequence ID" value="SMC12652.1"/>
    <property type="molecule type" value="Genomic_DNA"/>
</dbReference>
<dbReference type="InterPro" id="IPR004358">
    <property type="entry name" value="Sig_transdc_His_kin-like_C"/>
</dbReference>
<dbReference type="AlphaFoldDB" id="A0A1X7BSR6"/>
<keyword evidence="3 6" id="KW-0808">Transferase</keyword>
<dbReference type="Proteomes" id="UP000193224">
    <property type="component" value="Unassembled WGS sequence"/>
</dbReference>
<evidence type="ECO:0000256" key="4">
    <source>
        <dbReference type="ARBA" id="ARBA00022777"/>
    </source>
</evidence>
<dbReference type="GO" id="GO:0000156">
    <property type="term" value="F:phosphorelay response regulator activity"/>
    <property type="evidence" value="ECO:0007669"/>
    <property type="project" value="TreeGrafter"/>
</dbReference>
<evidence type="ECO:0000256" key="3">
    <source>
        <dbReference type="ARBA" id="ARBA00022679"/>
    </source>
</evidence>
<dbReference type="Gene3D" id="3.30.565.10">
    <property type="entry name" value="Histidine kinase-like ATPase, C-terminal domain"/>
    <property type="match status" value="1"/>
</dbReference>
<evidence type="ECO:0000313" key="7">
    <source>
        <dbReference type="Proteomes" id="UP000193224"/>
    </source>
</evidence>
<dbReference type="InterPro" id="IPR050351">
    <property type="entry name" value="BphY/WalK/GraS-like"/>
</dbReference>
<name>A0A1X7BSR6_9RHOB</name>
<dbReference type="PROSITE" id="PS50109">
    <property type="entry name" value="HIS_KIN"/>
    <property type="match status" value="1"/>
</dbReference>
<protein>
    <recommendedName>
        <fullName evidence="2">histidine kinase</fullName>
        <ecNumber evidence="2">2.7.13.3</ecNumber>
    </recommendedName>
</protein>
<accession>A0A1X7BSR6</accession>
<dbReference type="PANTHER" id="PTHR42878">
    <property type="entry name" value="TWO-COMPONENT HISTIDINE KINASE"/>
    <property type="match status" value="1"/>
</dbReference>
<sequence>MENLISDLLRFSRLGRDKHREAIVDTEMVVEKSRKLFEEFTDETSAQLTIDAKLPDVKADPARVLTVYQNLIANALKYNKSGPKVIQVGFTDCARIGDKEIADAFYVRDNGIGIDAKFHDKVFEIFTRLNSSSDFGPGTGAGLAFVKRIVDEWGGDFGVTSSPGKGSTFFFSMPLSKRTKRSAVPAPELSERSAHE</sequence>
<dbReference type="SMART" id="SM00387">
    <property type="entry name" value="HATPase_c"/>
    <property type="match status" value="1"/>
</dbReference>
<organism evidence="6 7">
    <name type="scientific">Roseovarius aestuarii</name>
    <dbReference type="NCBI Taxonomy" id="475083"/>
    <lineage>
        <taxon>Bacteria</taxon>
        <taxon>Pseudomonadati</taxon>
        <taxon>Pseudomonadota</taxon>
        <taxon>Alphaproteobacteria</taxon>
        <taxon>Rhodobacterales</taxon>
        <taxon>Roseobacteraceae</taxon>
        <taxon>Roseovarius</taxon>
    </lineage>
</organism>
<dbReference type="GO" id="GO:0007234">
    <property type="term" value="P:osmosensory signaling via phosphorelay pathway"/>
    <property type="evidence" value="ECO:0007669"/>
    <property type="project" value="TreeGrafter"/>
</dbReference>
<dbReference type="GO" id="GO:0004673">
    <property type="term" value="F:protein histidine kinase activity"/>
    <property type="evidence" value="ECO:0007669"/>
    <property type="project" value="UniProtKB-EC"/>
</dbReference>
<proteinExistence type="predicted"/>
<gene>
    <name evidence="6" type="primary">cph1_4</name>
    <name evidence="6" type="ORF">ROA7745_02481</name>
</gene>
<keyword evidence="4" id="KW-0418">Kinase</keyword>
<reference evidence="6 7" key="1">
    <citation type="submission" date="2017-03" db="EMBL/GenBank/DDBJ databases">
        <authorList>
            <person name="Afonso C.L."/>
            <person name="Miller P.J."/>
            <person name="Scott M.A."/>
            <person name="Spackman E."/>
            <person name="Goraichik I."/>
            <person name="Dimitrov K.M."/>
            <person name="Suarez D.L."/>
            <person name="Swayne D.E."/>
        </authorList>
    </citation>
    <scope>NUCLEOTIDE SEQUENCE [LARGE SCALE GENOMIC DNA]</scope>
    <source>
        <strain evidence="6 7">CECT 7745</strain>
    </source>
</reference>
<evidence type="ECO:0000256" key="2">
    <source>
        <dbReference type="ARBA" id="ARBA00012438"/>
    </source>
</evidence>
<keyword evidence="7" id="KW-1185">Reference proteome</keyword>
<dbReference type="PRINTS" id="PR00344">
    <property type="entry name" value="BCTRLSENSOR"/>
</dbReference>
<feature type="domain" description="Histidine kinase" evidence="5">
    <location>
        <begin position="1"/>
        <end position="177"/>
    </location>
</feature>
<dbReference type="InterPro" id="IPR036890">
    <property type="entry name" value="HATPase_C_sf"/>
</dbReference>
<dbReference type="SUPFAM" id="SSF55874">
    <property type="entry name" value="ATPase domain of HSP90 chaperone/DNA topoisomerase II/histidine kinase"/>
    <property type="match status" value="1"/>
</dbReference>
<dbReference type="OrthoDB" id="9795133at2"/>
<evidence type="ECO:0000256" key="1">
    <source>
        <dbReference type="ARBA" id="ARBA00000085"/>
    </source>
</evidence>
<dbReference type="PANTHER" id="PTHR42878:SF15">
    <property type="entry name" value="BACTERIOPHYTOCHROME"/>
    <property type="match status" value="1"/>
</dbReference>
<evidence type="ECO:0000313" key="6">
    <source>
        <dbReference type="EMBL" id="SMC12652.1"/>
    </source>
</evidence>